<name>A0A9P0TTB0_PIEBR</name>
<sequence length="101" mass="11124">MIIYVARTAIKIPMAFIINRSLFDDAFFLQRHSVGVDSKVSWVPSTCHLPVSPAKIRAPKDLAKTLAPVKKKAAVIALLKVDAARRWTELNMKPALGQPSS</sequence>
<organism evidence="1 2">
    <name type="scientific">Pieris brassicae</name>
    <name type="common">White butterfly</name>
    <name type="synonym">Large white butterfly</name>
    <dbReference type="NCBI Taxonomy" id="7116"/>
    <lineage>
        <taxon>Eukaryota</taxon>
        <taxon>Metazoa</taxon>
        <taxon>Ecdysozoa</taxon>
        <taxon>Arthropoda</taxon>
        <taxon>Hexapoda</taxon>
        <taxon>Insecta</taxon>
        <taxon>Pterygota</taxon>
        <taxon>Neoptera</taxon>
        <taxon>Endopterygota</taxon>
        <taxon>Lepidoptera</taxon>
        <taxon>Glossata</taxon>
        <taxon>Ditrysia</taxon>
        <taxon>Papilionoidea</taxon>
        <taxon>Pieridae</taxon>
        <taxon>Pierinae</taxon>
        <taxon>Pieris</taxon>
    </lineage>
</organism>
<proteinExistence type="predicted"/>
<evidence type="ECO:0000313" key="1">
    <source>
        <dbReference type="EMBL" id="CAH4035005.1"/>
    </source>
</evidence>
<protein>
    <submittedName>
        <fullName evidence="1">Uncharacterized protein</fullName>
    </submittedName>
</protein>
<keyword evidence="2" id="KW-1185">Reference proteome</keyword>
<dbReference type="Proteomes" id="UP001152562">
    <property type="component" value="Unassembled WGS sequence"/>
</dbReference>
<gene>
    <name evidence="1" type="ORF">PIBRA_LOCUS11117</name>
</gene>
<dbReference type="EMBL" id="CALOZG010000042">
    <property type="protein sequence ID" value="CAH4035005.1"/>
    <property type="molecule type" value="Genomic_DNA"/>
</dbReference>
<dbReference type="AlphaFoldDB" id="A0A9P0TTB0"/>
<accession>A0A9P0TTB0</accession>
<evidence type="ECO:0000313" key="2">
    <source>
        <dbReference type="Proteomes" id="UP001152562"/>
    </source>
</evidence>
<reference evidence="1" key="1">
    <citation type="submission" date="2022-05" db="EMBL/GenBank/DDBJ databases">
        <authorList>
            <person name="Okamura Y."/>
        </authorList>
    </citation>
    <scope>NUCLEOTIDE SEQUENCE</scope>
</reference>
<comment type="caution">
    <text evidence="1">The sequence shown here is derived from an EMBL/GenBank/DDBJ whole genome shotgun (WGS) entry which is preliminary data.</text>
</comment>